<evidence type="ECO:0000256" key="4">
    <source>
        <dbReference type="ARBA" id="ARBA00022692"/>
    </source>
</evidence>
<name>A0ABQ9MAJ0_HEVBR</name>
<comment type="subcellular location">
    <subcellularLocation>
        <location evidence="1">Membrane</location>
        <topology evidence="1">Multi-pass membrane protein</topology>
    </subcellularLocation>
</comment>
<evidence type="ECO:0008006" key="13">
    <source>
        <dbReference type="Google" id="ProtNLM"/>
    </source>
</evidence>
<evidence type="ECO:0000256" key="7">
    <source>
        <dbReference type="ARBA" id="ARBA00023098"/>
    </source>
</evidence>
<comment type="caution">
    <text evidence="11">The sequence shown here is derived from an EMBL/GenBank/DDBJ whole genome shotgun (WGS) entry which is preliminary data.</text>
</comment>
<keyword evidence="3" id="KW-0808">Transferase</keyword>
<reference evidence="11" key="1">
    <citation type="journal article" date="2023" name="Plant Biotechnol. J.">
        <title>Chromosome-level wild Hevea brasiliensis genome provides new tools for genomic-assisted breeding and valuable loci to elevate rubber yield.</title>
        <authorList>
            <person name="Cheng H."/>
            <person name="Song X."/>
            <person name="Hu Y."/>
            <person name="Wu T."/>
            <person name="Yang Q."/>
            <person name="An Z."/>
            <person name="Feng S."/>
            <person name="Deng Z."/>
            <person name="Wu W."/>
            <person name="Zeng X."/>
            <person name="Tu M."/>
            <person name="Wang X."/>
            <person name="Huang H."/>
        </authorList>
    </citation>
    <scope>NUCLEOTIDE SEQUENCE</scope>
    <source>
        <strain evidence="11">MT/VB/25A 57/8</strain>
    </source>
</reference>
<evidence type="ECO:0000256" key="3">
    <source>
        <dbReference type="ARBA" id="ARBA00022679"/>
    </source>
</evidence>
<proteinExistence type="predicted"/>
<evidence type="ECO:0000256" key="6">
    <source>
        <dbReference type="ARBA" id="ARBA00022989"/>
    </source>
</evidence>
<gene>
    <name evidence="11" type="ORF">P3X46_012405</name>
</gene>
<feature type="transmembrane region" description="Helical" evidence="10">
    <location>
        <begin position="80"/>
        <end position="99"/>
    </location>
</feature>
<evidence type="ECO:0000256" key="2">
    <source>
        <dbReference type="ARBA" id="ARBA00022516"/>
    </source>
</evidence>
<keyword evidence="6 10" id="KW-1133">Transmembrane helix</keyword>
<feature type="transmembrane region" description="Helical" evidence="10">
    <location>
        <begin position="12"/>
        <end position="33"/>
    </location>
</feature>
<keyword evidence="7" id="KW-0443">Lipid metabolism</keyword>
<evidence type="ECO:0000313" key="11">
    <source>
        <dbReference type="EMBL" id="KAJ9177161.1"/>
    </source>
</evidence>
<keyword evidence="2" id="KW-0444">Lipid biosynthesis</keyword>
<keyword evidence="5" id="KW-0276">Fatty acid metabolism</keyword>
<dbReference type="Proteomes" id="UP001174677">
    <property type="component" value="Chromosome 7"/>
</dbReference>
<dbReference type="EMBL" id="JARPOI010000007">
    <property type="protein sequence ID" value="KAJ9177161.1"/>
    <property type="molecule type" value="Genomic_DNA"/>
</dbReference>
<evidence type="ECO:0000313" key="12">
    <source>
        <dbReference type="Proteomes" id="UP001174677"/>
    </source>
</evidence>
<dbReference type="InterPro" id="IPR002076">
    <property type="entry name" value="ELO_fam"/>
</dbReference>
<sequence length="133" mass="15268">MSFLWLEFSQSFQVLAILLATLSYSVVYGYRFWTAIGLPSACFPFLVNCRTVLLGCNLDCHVGVLMLHFIKGGCNGIGPWLFNSVLNGAILLLFLNFYVKMHLGNKKKNLNLNHHHHYLAIREEEMKKFKNED</sequence>
<keyword evidence="12" id="KW-1185">Reference proteome</keyword>
<accession>A0ABQ9MAJ0</accession>
<keyword evidence="8 10" id="KW-0472">Membrane</keyword>
<evidence type="ECO:0000256" key="10">
    <source>
        <dbReference type="SAM" id="Phobius"/>
    </source>
</evidence>
<organism evidence="11 12">
    <name type="scientific">Hevea brasiliensis</name>
    <name type="common">Para rubber tree</name>
    <name type="synonym">Siphonia brasiliensis</name>
    <dbReference type="NCBI Taxonomy" id="3981"/>
    <lineage>
        <taxon>Eukaryota</taxon>
        <taxon>Viridiplantae</taxon>
        <taxon>Streptophyta</taxon>
        <taxon>Embryophyta</taxon>
        <taxon>Tracheophyta</taxon>
        <taxon>Spermatophyta</taxon>
        <taxon>Magnoliopsida</taxon>
        <taxon>eudicotyledons</taxon>
        <taxon>Gunneridae</taxon>
        <taxon>Pentapetalae</taxon>
        <taxon>rosids</taxon>
        <taxon>fabids</taxon>
        <taxon>Malpighiales</taxon>
        <taxon>Euphorbiaceae</taxon>
        <taxon>Crotonoideae</taxon>
        <taxon>Micrandreae</taxon>
        <taxon>Hevea</taxon>
    </lineage>
</organism>
<evidence type="ECO:0000256" key="9">
    <source>
        <dbReference type="ARBA" id="ARBA00023160"/>
    </source>
</evidence>
<dbReference type="Pfam" id="PF01151">
    <property type="entry name" value="ELO"/>
    <property type="match status" value="1"/>
</dbReference>
<feature type="transmembrane region" description="Helical" evidence="10">
    <location>
        <begin position="45"/>
        <end position="68"/>
    </location>
</feature>
<evidence type="ECO:0000256" key="8">
    <source>
        <dbReference type="ARBA" id="ARBA00023136"/>
    </source>
</evidence>
<keyword evidence="4 10" id="KW-0812">Transmembrane</keyword>
<keyword evidence="9" id="KW-0275">Fatty acid biosynthesis</keyword>
<protein>
    <recommendedName>
        <fullName evidence="13">TLC domain-containing protein</fullName>
    </recommendedName>
</protein>
<evidence type="ECO:0000256" key="1">
    <source>
        <dbReference type="ARBA" id="ARBA00004141"/>
    </source>
</evidence>
<evidence type="ECO:0000256" key="5">
    <source>
        <dbReference type="ARBA" id="ARBA00022832"/>
    </source>
</evidence>